<dbReference type="RefSeq" id="WP_109062277.1">
    <property type="nucleotide sequence ID" value="NZ_QETA01000004.1"/>
</dbReference>
<evidence type="ECO:0000313" key="12">
    <source>
        <dbReference type="Proteomes" id="UP000245212"/>
    </source>
</evidence>
<dbReference type="PANTHER" id="PTHR30614:SF0">
    <property type="entry name" value="L-CYSTINE TRANSPORT SYSTEM PERMEASE PROTEIN TCYL"/>
    <property type="match status" value="1"/>
</dbReference>
<feature type="transmembrane region" description="Helical" evidence="9">
    <location>
        <begin position="39"/>
        <end position="58"/>
    </location>
</feature>
<sequence length="245" mass="26858">MDIAAFFTGLNESHGINLSLFYDAFDRDLFLEGILYTAWLSIASIVGSLLVGALGAYLQYTGGAWAQRLVNGYVHAFRNTPPLVQLYFFYFALGPALSGLLPGMQPVLSNVTWAIISLTLYAGAFNVEIFRAGIEAVPRSTIEAADALGMNERQIFRRIVLPLSVRISLTGLTNNLVNLIKTTTNAFAIAVPEVLYASSQIWSESLNALEMMVVLLVFFMLVIGAFTWLMKILERAIAVPGWGHA</sequence>
<evidence type="ECO:0000256" key="4">
    <source>
        <dbReference type="ARBA" id="ARBA00022475"/>
    </source>
</evidence>
<feature type="transmembrane region" description="Helical" evidence="9">
    <location>
        <begin position="87"/>
        <end position="105"/>
    </location>
</feature>
<dbReference type="CDD" id="cd06261">
    <property type="entry name" value="TM_PBP2"/>
    <property type="match status" value="1"/>
</dbReference>
<dbReference type="InterPro" id="IPR000515">
    <property type="entry name" value="MetI-like"/>
</dbReference>
<comment type="similarity">
    <text evidence="2">Belongs to the binding-protein-dependent transport system permease family. HisMQ subfamily.</text>
</comment>
<keyword evidence="7 9" id="KW-1133">Transmembrane helix</keyword>
<organism evidence="11 12">
    <name type="scientific">Corticimicrobacter populi</name>
    <dbReference type="NCBI Taxonomy" id="2175229"/>
    <lineage>
        <taxon>Bacteria</taxon>
        <taxon>Pseudomonadati</taxon>
        <taxon>Pseudomonadota</taxon>
        <taxon>Betaproteobacteria</taxon>
        <taxon>Burkholderiales</taxon>
        <taxon>Alcaligenaceae</taxon>
        <taxon>Corticimicrobacter</taxon>
    </lineage>
</organism>
<accession>A0A2V1JWZ3</accession>
<dbReference type="InterPro" id="IPR043429">
    <property type="entry name" value="ArtM/GltK/GlnP/TcyL/YhdX-like"/>
</dbReference>
<proteinExistence type="inferred from homology"/>
<evidence type="ECO:0000256" key="8">
    <source>
        <dbReference type="ARBA" id="ARBA00023136"/>
    </source>
</evidence>
<dbReference type="Pfam" id="PF00528">
    <property type="entry name" value="BPD_transp_1"/>
    <property type="match status" value="1"/>
</dbReference>
<evidence type="ECO:0000256" key="6">
    <source>
        <dbReference type="ARBA" id="ARBA00022970"/>
    </source>
</evidence>
<comment type="subcellular location">
    <subcellularLocation>
        <location evidence="1">Cell inner membrane</location>
        <topology evidence="1">Multi-pass membrane protein</topology>
    </subcellularLocation>
    <subcellularLocation>
        <location evidence="9">Cell membrane</location>
        <topology evidence="9">Multi-pass membrane protein</topology>
    </subcellularLocation>
</comment>
<evidence type="ECO:0000256" key="9">
    <source>
        <dbReference type="RuleBase" id="RU363032"/>
    </source>
</evidence>
<keyword evidence="4" id="KW-1003">Cell membrane</keyword>
<name>A0A2V1JWZ3_9BURK</name>
<dbReference type="PROSITE" id="PS50928">
    <property type="entry name" value="ABC_TM1"/>
    <property type="match status" value="1"/>
</dbReference>
<evidence type="ECO:0000256" key="7">
    <source>
        <dbReference type="ARBA" id="ARBA00022989"/>
    </source>
</evidence>
<reference evidence="12" key="1">
    <citation type="submission" date="2018-05" db="EMBL/GenBank/DDBJ databases">
        <authorList>
            <person name="Li Y."/>
        </authorList>
    </citation>
    <scope>NUCLEOTIDE SEQUENCE [LARGE SCALE GENOMIC DNA]</scope>
    <source>
        <strain evidence="12">3d-2-2</strain>
    </source>
</reference>
<dbReference type="InterPro" id="IPR035906">
    <property type="entry name" value="MetI-like_sf"/>
</dbReference>
<dbReference type="NCBIfam" id="TIGR01726">
    <property type="entry name" value="HEQRo_perm_3TM"/>
    <property type="match status" value="1"/>
</dbReference>
<keyword evidence="12" id="KW-1185">Reference proteome</keyword>
<evidence type="ECO:0000256" key="1">
    <source>
        <dbReference type="ARBA" id="ARBA00004429"/>
    </source>
</evidence>
<evidence type="ECO:0000259" key="10">
    <source>
        <dbReference type="PROSITE" id="PS50928"/>
    </source>
</evidence>
<evidence type="ECO:0000256" key="2">
    <source>
        <dbReference type="ARBA" id="ARBA00010072"/>
    </source>
</evidence>
<dbReference type="Gene3D" id="1.10.3720.10">
    <property type="entry name" value="MetI-like"/>
    <property type="match status" value="1"/>
</dbReference>
<dbReference type="SUPFAM" id="SSF161098">
    <property type="entry name" value="MetI-like"/>
    <property type="match status" value="1"/>
</dbReference>
<dbReference type="PANTHER" id="PTHR30614">
    <property type="entry name" value="MEMBRANE COMPONENT OF AMINO ACID ABC TRANSPORTER"/>
    <property type="match status" value="1"/>
</dbReference>
<feature type="transmembrane region" description="Helical" evidence="9">
    <location>
        <begin position="111"/>
        <end position="130"/>
    </location>
</feature>
<evidence type="ECO:0000256" key="3">
    <source>
        <dbReference type="ARBA" id="ARBA00022448"/>
    </source>
</evidence>
<dbReference type="AlphaFoldDB" id="A0A2V1JWZ3"/>
<gene>
    <name evidence="11" type="ORF">DD235_10550</name>
</gene>
<dbReference type="InterPro" id="IPR010065">
    <property type="entry name" value="AA_ABC_transptr_permease_3TM"/>
</dbReference>
<dbReference type="EMBL" id="QETA01000004">
    <property type="protein sequence ID" value="PWF22752.1"/>
    <property type="molecule type" value="Genomic_DNA"/>
</dbReference>
<feature type="transmembrane region" description="Helical" evidence="9">
    <location>
        <begin position="208"/>
        <end position="230"/>
    </location>
</feature>
<evidence type="ECO:0000313" key="11">
    <source>
        <dbReference type="EMBL" id="PWF22752.1"/>
    </source>
</evidence>
<keyword evidence="8 9" id="KW-0472">Membrane</keyword>
<dbReference type="Proteomes" id="UP000245212">
    <property type="component" value="Unassembled WGS sequence"/>
</dbReference>
<keyword evidence="3 9" id="KW-0813">Transport</keyword>
<protein>
    <submittedName>
        <fullName evidence="11">Polar amino acid ABC transporter permease</fullName>
    </submittedName>
</protein>
<dbReference type="GO" id="GO:0006865">
    <property type="term" value="P:amino acid transport"/>
    <property type="evidence" value="ECO:0007669"/>
    <property type="project" value="UniProtKB-KW"/>
</dbReference>
<feature type="domain" description="ABC transmembrane type-1" evidence="10">
    <location>
        <begin position="34"/>
        <end position="227"/>
    </location>
</feature>
<evidence type="ECO:0000256" key="5">
    <source>
        <dbReference type="ARBA" id="ARBA00022692"/>
    </source>
</evidence>
<keyword evidence="5 9" id="KW-0812">Transmembrane</keyword>
<dbReference type="GO" id="GO:0043190">
    <property type="term" value="C:ATP-binding cassette (ABC) transporter complex"/>
    <property type="evidence" value="ECO:0007669"/>
    <property type="project" value="InterPro"/>
</dbReference>
<keyword evidence="6" id="KW-0029">Amino-acid transport</keyword>
<comment type="caution">
    <text evidence="11">The sequence shown here is derived from an EMBL/GenBank/DDBJ whole genome shotgun (WGS) entry which is preliminary data.</text>
</comment>
<dbReference type="GO" id="GO:0022857">
    <property type="term" value="F:transmembrane transporter activity"/>
    <property type="evidence" value="ECO:0007669"/>
    <property type="project" value="InterPro"/>
</dbReference>